<gene>
    <name evidence="1" type="ORF">F0M16_10435</name>
</gene>
<accession>A0A5Q6PIK7</accession>
<dbReference type="AlphaFoldDB" id="A0A5Q6PIK7"/>
<reference evidence="1 2" key="1">
    <citation type="submission" date="2019-09" db="EMBL/GenBank/DDBJ databases">
        <authorList>
            <person name="Kritzky A."/>
            <person name="Schelkanova E.Y."/>
            <person name="Alkhova Z.V."/>
            <person name="Smirnova N.I."/>
        </authorList>
    </citation>
    <scope>NUCLEOTIDE SEQUENCE [LARGE SCALE GENOMIC DNA]</scope>
    <source>
        <strain evidence="1 2">M1526</strain>
    </source>
</reference>
<protein>
    <submittedName>
        <fullName evidence="1">Uncharacterized protein</fullName>
    </submittedName>
</protein>
<organism evidence="1 2">
    <name type="scientific">Vibrio cholerae</name>
    <dbReference type="NCBI Taxonomy" id="666"/>
    <lineage>
        <taxon>Bacteria</taxon>
        <taxon>Pseudomonadati</taxon>
        <taxon>Pseudomonadota</taxon>
        <taxon>Gammaproteobacteria</taxon>
        <taxon>Vibrionales</taxon>
        <taxon>Vibrionaceae</taxon>
        <taxon>Vibrio</taxon>
    </lineage>
</organism>
<comment type="caution">
    <text evidence="1">The sequence shown here is derived from an EMBL/GenBank/DDBJ whole genome shotgun (WGS) entry which is preliminary data.</text>
</comment>
<evidence type="ECO:0000313" key="2">
    <source>
        <dbReference type="Proteomes" id="UP000323225"/>
    </source>
</evidence>
<evidence type="ECO:0000313" key="1">
    <source>
        <dbReference type="EMBL" id="KAA1254675.1"/>
    </source>
</evidence>
<proteinExistence type="predicted"/>
<dbReference type="EMBL" id="VUAA01000010">
    <property type="protein sequence ID" value="KAA1254675.1"/>
    <property type="molecule type" value="Genomic_DNA"/>
</dbReference>
<sequence>MQCVFKGLMFLNNINLCAEKSAPKERLDDSFTQTLKEKLSYAINYANKNELKIVLFGNVFKKNFEYEALEMFLDLFSECNPIVYQKNGSECDSISILKKIGLFNIVGSDTVVEDFKVEDEEDIHNLKIYYNDQLPNGFTNIPVDDVFAISGKSVVLSNKYNEIDMELCSADAIVFGTWDSVSSPNERKSVCNSIVRETPKDSDPSFLVWTPDDGLSKIEVPHQEVVFEENFVPVTNIAENKDQFAKNLMIASQTEVVETDLSELIDSYMASADISDKSKSIIEQLSLEVA</sequence>
<name>A0A5Q6PIK7_VIBCL</name>
<dbReference type="Proteomes" id="UP000323225">
    <property type="component" value="Unassembled WGS sequence"/>
</dbReference>